<evidence type="ECO:0000256" key="18">
    <source>
        <dbReference type="ARBA" id="ARBA00029663"/>
    </source>
</evidence>
<dbReference type="Gene3D" id="3.90.550.10">
    <property type="entry name" value="Spore Coat Polysaccharide Biosynthesis Protein SpsA, Chain A"/>
    <property type="match status" value="1"/>
</dbReference>
<keyword evidence="14 26" id="KW-0472">Membrane</keyword>
<evidence type="ECO:0000256" key="2">
    <source>
        <dbReference type="ARBA" id="ARBA00004323"/>
    </source>
</evidence>
<proteinExistence type="inferred from homology"/>
<evidence type="ECO:0000256" key="14">
    <source>
        <dbReference type="ARBA" id="ARBA00023136"/>
    </source>
</evidence>
<comment type="similarity">
    <text evidence="4">Belongs to the glycosyltransferase 16 (GT16) protein family.</text>
</comment>
<feature type="binding site" evidence="24">
    <location>
        <position position="184"/>
    </location>
    <ligand>
        <name>Mn(2+)</name>
        <dbReference type="ChEBI" id="CHEBI:29035"/>
    </ligand>
</feature>
<dbReference type="Proteomes" id="UP000515154">
    <property type="component" value="Unplaced"/>
</dbReference>
<dbReference type="GO" id="GO:0046872">
    <property type="term" value="F:metal ion binding"/>
    <property type="evidence" value="ECO:0007669"/>
    <property type="project" value="UniProtKB-KW"/>
</dbReference>
<evidence type="ECO:0000256" key="16">
    <source>
        <dbReference type="ARBA" id="ARBA00023180"/>
    </source>
</evidence>
<comment type="subcellular location">
    <subcellularLocation>
        <location evidence="2">Golgi apparatus membrane</location>
        <topology evidence="2">Single-pass type II membrane protein</topology>
    </subcellularLocation>
</comment>
<dbReference type="SUPFAM" id="SSF53448">
    <property type="entry name" value="Nucleotide-diphospho-sugar transferases"/>
    <property type="match status" value="1"/>
</dbReference>
<dbReference type="PANTHER" id="PTHR12871">
    <property type="entry name" value="BETA-1,2-N-ACETYLGLUCOSAMINYLTRANSFERASE II"/>
    <property type="match status" value="1"/>
</dbReference>
<comment type="pathway">
    <text evidence="3">Protein modification; protein glycosylation.</text>
</comment>
<keyword evidence="12 26" id="KW-1133">Transmembrane helix</keyword>
<keyword evidence="8" id="KW-0808">Transferase</keyword>
<keyword evidence="15 25" id="KW-1015">Disulfide bond</keyword>
<dbReference type="GO" id="GO:0009312">
    <property type="term" value="P:oligosaccharide biosynthetic process"/>
    <property type="evidence" value="ECO:0007669"/>
    <property type="project" value="InterPro"/>
</dbReference>
<dbReference type="KEGG" id="osn:115228604"/>
<evidence type="ECO:0000256" key="17">
    <source>
        <dbReference type="ARBA" id="ARBA00023211"/>
    </source>
</evidence>
<dbReference type="InterPro" id="IPR029044">
    <property type="entry name" value="Nucleotide-diphossugar_trans"/>
</dbReference>
<evidence type="ECO:0000256" key="4">
    <source>
        <dbReference type="ARBA" id="ARBA00011011"/>
    </source>
</evidence>
<evidence type="ECO:0000256" key="19">
    <source>
        <dbReference type="ARBA" id="ARBA00031203"/>
    </source>
</evidence>
<organism evidence="27 28">
    <name type="scientific">Octopus sinensis</name>
    <name type="common">East Asian common octopus</name>
    <dbReference type="NCBI Taxonomy" id="2607531"/>
    <lineage>
        <taxon>Eukaryota</taxon>
        <taxon>Metazoa</taxon>
        <taxon>Spiralia</taxon>
        <taxon>Lophotrochozoa</taxon>
        <taxon>Mollusca</taxon>
        <taxon>Cephalopoda</taxon>
        <taxon>Coleoidea</taxon>
        <taxon>Octopodiformes</taxon>
        <taxon>Octopoda</taxon>
        <taxon>Incirrata</taxon>
        <taxon>Octopodidae</taxon>
        <taxon>Octopus</taxon>
    </lineage>
</organism>
<dbReference type="Pfam" id="PF05060">
    <property type="entry name" value="MGAT2"/>
    <property type="match status" value="2"/>
</dbReference>
<evidence type="ECO:0000256" key="10">
    <source>
        <dbReference type="ARBA" id="ARBA00022723"/>
    </source>
</evidence>
<keyword evidence="17 24" id="KW-0464">Manganese</keyword>
<feature type="binding site" evidence="23">
    <location>
        <position position="108"/>
    </location>
    <ligand>
        <name>substrate</name>
    </ligand>
</feature>
<feature type="disulfide bond" evidence="25">
    <location>
        <begin position="256"/>
        <end position="358"/>
    </location>
</feature>
<evidence type="ECO:0000256" key="15">
    <source>
        <dbReference type="ARBA" id="ARBA00023157"/>
    </source>
</evidence>
<dbReference type="GO" id="GO:0008455">
    <property type="term" value="F:alpha-1,6-mannosylglycoprotein 2-beta-N-acetylglucosaminyltransferase activity"/>
    <property type="evidence" value="ECO:0007669"/>
    <property type="project" value="UniProtKB-EC"/>
</dbReference>
<dbReference type="InterPro" id="IPR007754">
    <property type="entry name" value="GlcNAc_II"/>
</dbReference>
<evidence type="ECO:0000256" key="13">
    <source>
        <dbReference type="ARBA" id="ARBA00023034"/>
    </source>
</evidence>
<evidence type="ECO:0000256" key="5">
    <source>
        <dbReference type="ARBA" id="ARBA00012613"/>
    </source>
</evidence>
<keyword evidence="9 26" id="KW-0812">Transmembrane</keyword>
<keyword evidence="7" id="KW-0328">Glycosyltransferase</keyword>
<evidence type="ECO:0000256" key="12">
    <source>
        <dbReference type="ARBA" id="ARBA00022989"/>
    </source>
</evidence>
<feature type="transmembrane region" description="Helical" evidence="26">
    <location>
        <begin position="9"/>
        <end position="26"/>
    </location>
</feature>
<evidence type="ECO:0000256" key="9">
    <source>
        <dbReference type="ARBA" id="ARBA00022692"/>
    </source>
</evidence>
<evidence type="ECO:0000256" key="24">
    <source>
        <dbReference type="PIRSR" id="PIRSR607754-2"/>
    </source>
</evidence>
<protein>
    <recommendedName>
        <fullName evidence="6">Alpha-1,6-mannosyl-glycoprotein 2-beta-N-acetylglucosaminyltransferase</fullName>
        <ecNumber evidence="5">2.4.1.143</ecNumber>
    </recommendedName>
    <alternativeName>
        <fullName evidence="21">Beta-1,2-N-acetylglucosaminyltransferase II</fullName>
    </alternativeName>
    <alternativeName>
        <fullName evidence="20">GlcNAc-T II</fullName>
    </alternativeName>
    <alternativeName>
        <fullName evidence="19">Mannoside acetylglucosaminyltransferase 2</fullName>
    </alternativeName>
    <alternativeName>
        <fullName evidence="18">N-glycosyl-oligosaccharide-glycoprotein N-acetylglucosaminyltransferase II</fullName>
    </alternativeName>
</protein>
<evidence type="ECO:0000256" key="25">
    <source>
        <dbReference type="PIRSR" id="PIRSR607754-3"/>
    </source>
</evidence>
<keyword evidence="27" id="KW-1185">Reference proteome</keyword>
<evidence type="ECO:0000256" key="7">
    <source>
        <dbReference type="ARBA" id="ARBA00022676"/>
    </source>
</evidence>
<dbReference type="PANTHER" id="PTHR12871:SF0">
    <property type="entry name" value="ALPHA-1,6-MANNOSYL-GLYCOPROTEIN 2-BETA-N-ACETYLGLUCOSAMINYLTRANSFERASE"/>
    <property type="match status" value="1"/>
</dbReference>
<evidence type="ECO:0000256" key="20">
    <source>
        <dbReference type="ARBA" id="ARBA00032552"/>
    </source>
</evidence>
<evidence type="ECO:0000256" key="1">
    <source>
        <dbReference type="ARBA" id="ARBA00001936"/>
    </source>
</evidence>
<evidence type="ECO:0000256" key="22">
    <source>
        <dbReference type="ARBA" id="ARBA00093257"/>
    </source>
</evidence>
<evidence type="ECO:0000256" key="23">
    <source>
        <dbReference type="PIRSR" id="PIRSR607754-1"/>
    </source>
</evidence>
<keyword evidence="16" id="KW-0325">Glycoprotein</keyword>
<name>A0A6P7U211_9MOLL</name>
<dbReference type="GO" id="GO:0000139">
    <property type="term" value="C:Golgi membrane"/>
    <property type="evidence" value="ECO:0007669"/>
    <property type="project" value="UniProtKB-SubCell"/>
</dbReference>
<reference evidence="28" key="1">
    <citation type="submission" date="2025-08" db="UniProtKB">
        <authorList>
            <consortium name="RefSeq"/>
        </authorList>
    </citation>
    <scope>IDENTIFICATION</scope>
</reference>
<evidence type="ECO:0000256" key="21">
    <source>
        <dbReference type="ARBA" id="ARBA00032915"/>
    </source>
</evidence>
<evidence type="ECO:0000256" key="6">
    <source>
        <dbReference type="ARBA" id="ARBA00014817"/>
    </source>
</evidence>
<evidence type="ECO:0000313" key="27">
    <source>
        <dbReference type="Proteomes" id="UP000515154"/>
    </source>
</evidence>
<evidence type="ECO:0000313" key="28">
    <source>
        <dbReference type="RefSeq" id="XP_029655021.1"/>
    </source>
</evidence>
<keyword evidence="11" id="KW-0735">Signal-anchor</keyword>
<comment type="catalytic activity">
    <reaction evidence="22">
        <text>an N(4)-{beta-D-GlcNAc-(1-&gt;2)-alpha-D-Man-(1-&gt;3)-[alpha-D-Man-(1-&gt;6)]-beta-D-Man-(1-&gt;4)-beta-D-GlcNAc-(1-&gt;4)-beta-D-GlcNAc}-L-asparaginyl-[protein] + UDP-N-acetyl-alpha-D-glucosamine = N(4)-{beta-D-GlcNAc-(1-&gt;2)-alpha-D-Man-(1-&gt;3)-[beta-D-GlcNAc-(1-&gt;2)-alpha-D-Man-(1-&gt;6)]-beta-D-Man-(1-&gt;4)-beta-D-GlcNAc-(1-&gt;4)-beta-D-GlcNAc}-L-asparaginyl-[protein] + UDP + H(+)</text>
        <dbReference type="Rhea" id="RHEA:12941"/>
        <dbReference type="Rhea" id="RHEA-COMP:13526"/>
        <dbReference type="Rhea" id="RHEA-COMP:14369"/>
        <dbReference type="ChEBI" id="CHEBI:15378"/>
        <dbReference type="ChEBI" id="CHEBI:57705"/>
        <dbReference type="ChEBI" id="CHEBI:58223"/>
        <dbReference type="ChEBI" id="CHEBI:60615"/>
        <dbReference type="ChEBI" id="CHEBI:60651"/>
        <dbReference type="EC" id="2.4.1.143"/>
    </reaction>
</comment>
<evidence type="ECO:0000256" key="8">
    <source>
        <dbReference type="ARBA" id="ARBA00022679"/>
    </source>
</evidence>
<comment type="cofactor">
    <cofactor evidence="1 24">
        <name>Mn(2+)</name>
        <dbReference type="ChEBI" id="CHEBI:29035"/>
    </cofactor>
</comment>
<accession>A0A6P7U211</accession>
<evidence type="ECO:0000256" key="3">
    <source>
        <dbReference type="ARBA" id="ARBA00004922"/>
    </source>
</evidence>
<dbReference type="UniPathway" id="UPA00378"/>
<evidence type="ECO:0000256" key="11">
    <source>
        <dbReference type="ARBA" id="ARBA00022968"/>
    </source>
</evidence>
<keyword evidence="13" id="KW-0333">Golgi apparatus</keyword>
<dbReference type="GO" id="GO:0006487">
    <property type="term" value="P:protein N-linked glycosylation"/>
    <property type="evidence" value="ECO:0007669"/>
    <property type="project" value="TreeGrafter"/>
</dbReference>
<feature type="binding site" evidence="23">
    <location>
        <begin position="77"/>
        <end position="81"/>
    </location>
    <ligand>
        <name>substrate</name>
    </ligand>
</feature>
<gene>
    <name evidence="28" type="primary">LOC115228604</name>
</gene>
<feature type="disulfide bond" evidence="25">
    <location>
        <begin position="295"/>
        <end position="304"/>
    </location>
</feature>
<dbReference type="AlphaFoldDB" id="A0A6P7U211"/>
<sequence length="382" mass="44670">MTLRFVSRLYYLIVFLFVIVLTIIWMKSSRPSIDLAERLPNNGVNEPFDIDSEGEDLFKNGNFPSFLAHDTFVILIQVHDRLHYLKYLIDSLNQVIGIEKSLVIFSFDTKNLNILNYINQSTKFNYINIFFPCAINPTENYIQALKKSSLISIKHHWSWKISYVMESLRLKSSFIGYVLLLEEDYIVSPDILVFMKSLIEKVENKNEDHFLVLGTFKYHEDVYPYGYGIDSFEENLGLALSYTTFQTLVKYSKSFCEYDDYNWDFSLINLSERVLPNRFKIYRSIFTRVQHIGNCGVHAKSTNCESLGKIKQLFSLWSNLNHKDGISDIKVVFNEYNLYKYRNTGGYGGWSGYNPHLCMKYFKISTLISSTRESTCLELEHL</sequence>
<dbReference type="GO" id="GO:0005795">
    <property type="term" value="C:Golgi stack"/>
    <property type="evidence" value="ECO:0007669"/>
    <property type="project" value="InterPro"/>
</dbReference>
<dbReference type="EC" id="2.4.1.143" evidence="5"/>
<feature type="binding site" evidence="24">
    <location>
        <position position="291"/>
    </location>
    <ligand>
        <name>Mn(2+)</name>
        <dbReference type="ChEBI" id="CHEBI:29035"/>
    </ligand>
</feature>
<evidence type="ECO:0000256" key="26">
    <source>
        <dbReference type="SAM" id="Phobius"/>
    </source>
</evidence>
<keyword evidence="10 24" id="KW-0479">Metal-binding</keyword>
<dbReference type="RefSeq" id="XP_029655021.1">
    <property type="nucleotide sequence ID" value="XM_029799161.1"/>
</dbReference>